<evidence type="ECO:0000256" key="4">
    <source>
        <dbReference type="ARBA" id="ARBA00023125"/>
    </source>
</evidence>
<proteinExistence type="inferred from homology"/>
<dbReference type="InterPro" id="IPR013324">
    <property type="entry name" value="RNA_pol_sigma_r3/r4-like"/>
</dbReference>
<dbReference type="Pfam" id="PF04542">
    <property type="entry name" value="Sigma70_r2"/>
    <property type="match status" value="1"/>
</dbReference>
<reference evidence="8 9" key="1">
    <citation type="submission" date="2020-09" db="EMBL/GenBank/DDBJ databases">
        <title>Sinomicrobium weinanense sp. nov., a halophilic bacteria isolated from saline-alkali soil.</title>
        <authorList>
            <person name="Wu P."/>
            <person name="Ren H."/>
            <person name="Mei Y."/>
            <person name="Liang Y."/>
            <person name="Chen Z."/>
        </authorList>
    </citation>
    <scope>NUCLEOTIDE SEQUENCE [LARGE SCALE GENOMIC DNA]</scope>
    <source>
        <strain evidence="8 9">FJxs</strain>
    </source>
</reference>
<dbReference type="GO" id="GO:0003677">
    <property type="term" value="F:DNA binding"/>
    <property type="evidence" value="ECO:0007669"/>
    <property type="project" value="UniProtKB-KW"/>
</dbReference>
<dbReference type="CDD" id="cd06171">
    <property type="entry name" value="Sigma70_r4"/>
    <property type="match status" value="1"/>
</dbReference>
<evidence type="ECO:0000313" key="8">
    <source>
        <dbReference type="EMBL" id="MBC9798615.1"/>
    </source>
</evidence>
<feature type="domain" description="RNA polymerase sigma-70 region 2" evidence="6">
    <location>
        <begin position="24"/>
        <end position="89"/>
    </location>
</feature>
<accession>A0A926JW03</accession>
<keyword evidence="2" id="KW-0805">Transcription regulation</keyword>
<dbReference type="InterPro" id="IPR007627">
    <property type="entry name" value="RNA_pol_sigma70_r2"/>
</dbReference>
<dbReference type="InterPro" id="IPR039425">
    <property type="entry name" value="RNA_pol_sigma-70-like"/>
</dbReference>
<dbReference type="InterPro" id="IPR036388">
    <property type="entry name" value="WH-like_DNA-bd_sf"/>
</dbReference>
<keyword evidence="9" id="KW-1185">Reference proteome</keyword>
<evidence type="ECO:0000256" key="1">
    <source>
        <dbReference type="ARBA" id="ARBA00010641"/>
    </source>
</evidence>
<dbReference type="InterPro" id="IPR014284">
    <property type="entry name" value="RNA_pol_sigma-70_dom"/>
</dbReference>
<dbReference type="PANTHER" id="PTHR43133:SF8">
    <property type="entry name" value="RNA POLYMERASE SIGMA FACTOR HI_1459-RELATED"/>
    <property type="match status" value="1"/>
</dbReference>
<dbReference type="Gene3D" id="1.10.10.10">
    <property type="entry name" value="Winged helix-like DNA-binding domain superfamily/Winged helix DNA-binding domain"/>
    <property type="match status" value="1"/>
</dbReference>
<evidence type="ECO:0000256" key="3">
    <source>
        <dbReference type="ARBA" id="ARBA00023082"/>
    </source>
</evidence>
<protein>
    <submittedName>
        <fullName evidence="8">RNA polymerase sigma factor</fullName>
    </submittedName>
</protein>
<dbReference type="SUPFAM" id="SSF88659">
    <property type="entry name" value="Sigma3 and sigma4 domains of RNA polymerase sigma factors"/>
    <property type="match status" value="1"/>
</dbReference>
<evidence type="ECO:0000256" key="5">
    <source>
        <dbReference type="ARBA" id="ARBA00023163"/>
    </source>
</evidence>
<dbReference type="Gene3D" id="1.10.1740.10">
    <property type="match status" value="1"/>
</dbReference>
<dbReference type="EMBL" id="JACVDC010000142">
    <property type="protein sequence ID" value="MBC9798615.1"/>
    <property type="molecule type" value="Genomic_DNA"/>
</dbReference>
<dbReference type="InterPro" id="IPR013325">
    <property type="entry name" value="RNA_pol_sigma_r2"/>
</dbReference>
<name>A0A926JW03_9FLAO</name>
<dbReference type="NCBIfam" id="TIGR02937">
    <property type="entry name" value="sigma70-ECF"/>
    <property type="match status" value="1"/>
</dbReference>
<sequence>MKELSDEQLMKEVAGGNLEALRFLFDRHHVYLYNFLYKMCGDEMLSEDLCQDVFYNIVRYRTSYKNGKFVSWMFTIARNSLSSHFRQHRAKNAPLDELPLQVEPPENETSENISQLQLALNQLETSDRELLILNRLHEIKYKELSEIVGSTPGAIKTKVSRALKKLRKIYFQTVQE</sequence>
<dbReference type="AlphaFoldDB" id="A0A926JW03"/>
<keyword evidence="5" id="KW-0804">Transcription</keyword>
<comment type="caution">
    <text evidence="8">The sequence shown here is derived from an EMBL/GenBank/DDBJ whole genome shotgun (WGS) entry which is preliminary data.</text>
</comment>
<feature type="domain" description="RNA polymerase sigma factor 70 region 4 type 2" evidence="7">
    <location>
        <begin position="115"/>
        <end position="166"/>
    </location>
</feature>
<dbReference type="Pfam" id="PF08281">
    <property type="entry name" value="Sigma70_r4_2"/>
    <property type="match status" value="1"/>
</dbReference>
<dbReference type="GO" id="GO:0006352">
    <property type="term" value="P:DNA-templated transcription initiation"/>
    <property type="evidence" value="ECO:0007669"/>
    <property type="project" value="InterPro"/>
</dbReference>
<evidence type="ECO:0000259" key="7">
    <source>
        <dbReference type="Pfam" id="PF08281"/>
    </source>
</evidence>
<keyword evidence="4" id="KW-0238">DNA-binding</keyword>
<evidence type="ECO:0000256" key="2">
    <source>
        <dbReference type="ARBA" id="ARBA00023015"/>
    </source>
</evidence>
<dbReference type="SUPFAM" id="SSF88946">
    <property type="entry name" value="Sigma2 domain of RNA polymerase sigma factors"/>
    <property type="match status" value="1"/>
</dbReference>
<dbReference type="RefSeq" id="WP_187967723.1">
    <property type="nucleotide sequence ID" value="NZ_JACVDC010000142.1"/>
</dbReference>
<dbReference type="InterPro" id="IPR013249">
    <property type="entry name" value="RNA_pol_sigma70_r4_t2"/>
</dbReference>
<keyword evidence="3" id="KW-0731">Sigma factor</keyword>
<comment type="similarity">
    <text evidence="1">Belongs to the sigma-70 factor family. ECF subfamily.</text>
</comment>
<gene>
    <name evidence="8" type="ORF">IBL28_21800</name>
</gene>
<dbReference type="PANTHER" id="PTHR43133">
    <property type="entry name" value="RNA POLYMERASE ECF-TYPE SIGMA FACTO"/>
    <property type="match status" value="1"/>
</dbReference>
<dbReference type="Proteomes" id="UP000653730">
    <property type="component" value="Unassembled WGS sequence"/>
</dbReference>
<evidence type="ECO:0000313" key="9">
    <source>
        <dbReference type="Proteomes" id="UP000653730"/>
    </source>
</evidence>
<organism evidence="8 9">
    <name type="scientific">Sinomicrobium weinanense</name>
    <dbReference type="NCBI Taxonomy" id="2842200"/>
    <lineage>
        <taxon>Bacteria</taxon>
        <taxon>Pseudomonadati</taxon>
        <taxon>Bacteroidota</taxon>
        <taxon>Flavobacteriia</taxon>
        <taxon>Flavobacteriales</taxon>
        <taxon>Flavobacteriaceae</taxon>
        <taxon>Sinomicrobium</taxon>
    </lineage>
</organism>
<dbReference type="GO" id="GO:0016987">
    <property type="term" value="F:sigma factor activity"/>
    <property type="evidence" value="ECO:0007669"/>
    <property type="project" value="UniProtKB-KW"/>
</dbReference>
<evidence type="ECO:0000259" key="6">
    <source>
        <dbReference type="Pfam" id="PF04542"/>
    </source>
</evidence>